<name>Q3SKC8_THIDA</name>
<feature type="domain" description="Sigma-54 factor interaction" evidence="8">
    <location>
        <begin position="135"/>
        <end position="364"/>
    </location>
</feature>
<dbReference type="PROSITE" id="PS50045">
    <property type="entry name" value="SIGMA54_INTERACT_4"/>
    <property type="match status" value="1"/>
</dbReference>
<protein>
    <submittedName>
        <fullName evidence="10">Two Component Transcriptional Regulator, Fis family</fullName>
    </submittedName>
</protein>
<keyword evidence="3" id="KW-0067">ATP-binding</keyword>
<dbReference type="PROSITE" id="PS00675">
    <property type="entry name" value="SIGMA54_INTERACT_1"/>
    <property type="match status" value="1"/>
</dbReference>
<evidence type="ECO:0000256" key="1">
    <source>
        <dbReference type="ARBA" id="ARBA00022553"/>
    </source>
</evidence>
<keyword evidence="11" id="KW-1185">Reference proteome</keyword>
<evidence type="ECO:0000256" key="2">
    <source>
        <dbReference type="ARBA" id="ARBA00022741"/>
    </source>
</evidence>
<keyword evidence="5" id="KW-0805">Transcription regulation</keyword>
<dbReference type="AlphaFoldDB" id="Q3SKC8"/>
<proteinExistence type="predicted"/>
<dbReference type="InterPro" id="IPR002197">
    <property type="entry name" value="HTH_Fis"/>
</dbReference>
<dbReference type="HOGENOM" id="CLU_000445_0_6_4"/>
<dbReference type="STRING" id="292415.Tbd_0904"/>
<accession>Q3SKC8</accession>
<evidence type="ECO:0000313" key="11">
    <source>
        <dbReference type="Proteomes" id="UP000008291"/>
    </source>
</evidence>
<feature type="domain" description="Response regulatory" evidence="9">
    <location>
        <begin position="2"/>
        <end position="116"/>
    </location>
</feature>
<dbReference type="InterPro" id="IPR011006">
    <property type="entry name" value="CheY-like_superfamily"/>
</dbReference>
<dbReference type="RefSeq" id="WP_011311416.1">
    <property type="nucleotide sequence ID" value="NC_007404.1"/>
</dbReference>
<dbReference type="Gene3D" id="3.40.50.2300">
    <property type="match status" value="1"/>
</dbReference>
<dbReference type="PRINTS" id="PR01590">
    <property type="entry name" value="HTHFIS"/>
</dbReference>
<reference evidence="10 11" key="1">
    <citation type="journal article" date="2006" name="J. Bacteriol.">
        <title>The genome sequence of the obligately chemolithoautotrophic, facultatively anaerobic bacterium Thiobacillus denitrificans.</title>
        <authorList>
            <person name="Beller H.R."/>
            <person name="Chain P.S."/>
            <person name="Letain T.E."/>
            <person name="Chakicherla A."/>
            <person name="Larimer F.W."/>
            <person name="Richardson P.M."/>
            <person name="Coleman M.A."/>
            <person name="Wood A.P."/>
            <person name="Kelly D.P."/>
        </authorList>
    </citation>
    <scope>NUCLEOTIDE SEQUENCE [LARGE SCALE GENOMIC DNA]</scope>
    <source>
        <strain evidence="10 11">ATCC 25259</strain>
    </source>
</reference>
<dbReference type="KEGG" id="tbd:Tbd_0904"/>
<organism evidence="10 11">
    <name type="scientific">Thiobacillus denitrificans (strain ATCC 25259 / T1)</name>
    <dbReference type="NCBI Taxonomy" id="292415"/>
    <lineage>
        <taxon>Bacteria</taxon>
        <taxon>Pseudomonadati</taxon>
        <taxon>Pseudomonadota</taxon>
        <taxon>Betaproteobacteria</taxon>
        <taxon>Nitrosomonadales</taxon>
        <taxon>Thiobacillaceae</taxon>
        <taxon>Thiobacillus</taxon>
    </lineage>
</organism>
<dbReference type="Gene3D" id="1.10.8.60">
    <property type="match status" value="1"/>
</dbReference>
<sequence>MRILLVDDQKSLRRSLSLMLQGAGFETGEAESGEEALSCLGAERFDLVITDLRMEGMSGVDLLREIKRLNPLLPVILITAYGSIDSAVDAMRLGAFDYLTKPFREQDILEKIRASQSAPPGFALAAEASRDAEDIVADTPQMRATLIKAERIARTDISVLITGETGTGKTRVARFIHENSARREAPFVSINCASLPENLLESELFGHVKGAFTGATESRAGLFEEADGGTLFLDEVDTLSPAMQAKLLSVLQEKVIRRVGSNKGKKVDIRIMSASNQDLALLIDKGHFRSDLYFRLNGIRLHLPPLRERGQDLHNLLQRFLAVYGRKYGRGRLRLSPRAEAYVLGYAYPGNIRQLESFVEQMAVFADDAGYIDVDALPEDLLQQAPAAMPRHEPAELGEGGGSIADSQRRMIEATLQRASNIGEAARVLGIGRTTLWRKMREYNLHFPPHGRNR</sequence>
<evidence type="ECO:0000256" key="3">
    <source>
        <dbReference type="ARBA" id="ARBA00022840"/>
    </source>
</evidence>
<dbReference type="SUPFAM" id="SSF52540">
    <property type="entry name" value="P-loop containing nucleoside triphosphate hydrolases"/>
    <property type="match status" value="1"/>
</dbReference>
<dbReference type="Pfam" id="PF00158">
    <property type="entry name" value="Sigma54_activat"/>
    <property type="match status" value="1"/>
</dbReference>
<evidence type="ECO:0000259" key="9">
    <source>
        <dbReference type="PROSITE" id="PS50110"/>
    </source>
</evidence>
<dbReference type="InterPro" id="IPR002078">
    <property type="entry name" value="Sigma_54_int"/>
</dbReference>
<dbReference type="Pfam" id="PF02954">
    <property type="entry name" value="HTH_8"/>
    <property type="match status" value="1"/>
</dbReference>
<dbReference type="InterPro" id="IPR025662">
    <property type="entry name" value="Sigma_54_int_dom_ATP-bd_1"/>
</dbReference>
<dbReference type="CDD" id="cd00156">
    <property type="entry name" value="REC"/>
    <property type="match status" value="1"/>
</dbReference>
<dbReference type="GO" id="GO:0006355">
    <property type="term" value="P:regulation of DNA-templated transcription"/>
    <property type="evidence" value="ECO:0007669"/>
    <property type="project" value="InterPro"/>
</dbReference>
<dbReference type="GO" id="GO:0000160">
    <property type="term" value="P:phosphorelay signal transduction system"/>
    <property type="evidence" value="ECO:0007669"/>
    <property type="project" value="UniProtKB-KW"/>
</dbReference>
<evidence type="ECO:0000259" key="8">
    <source>
        <dbReference type="PROSITE" id="PS50045"/>
    </source>
</evidence>
<feature type="modified residue" description="4-aspartylphosphate" evidence="7">
    <location>
        <position position="51"/>
    </location>
</feature>
<evidence type="ECO:0000313" key="10">
    <source>
        <dbReference type="EMBL" id="AAZ96857.1"/>
    </source>
</evidence>
<evidence type="ECO:0000256" key="6">
    <source>
        <dbReference type="ARBA" id="ARBA00023163"/>
    </source>
</evidence>
<dbReference type="PROSITE" id="PS50110">
    <property type="entry name" value="RESPONSE_REGULATORY"/>
    <property type="match status" value="1"/>
</dbReference>
<dbReference type="InterPro" id="IPR027417">
    <property type="entry name" value="P-loop_NTPase"/>
</dbReference>
<dbReference type="GO" id="GO:0005524">
    <property type="term" value="F:ATP binding"/>
    <property type="evidence" value="ECO:0007669"/>
    <property type="project" value="UniProtKB-KW"/>
</dbReference>
<dbReference type="eggNOG" id="COG2204">
    <property type="taxonomic scope" value="Bacteria"/>
</dbReference>
<dbReference type="InterPro" id="IPR003593">
    <property type="entry name" value="AAA+_ATPase"/>
</dbReference>
<keyword evidence="1 7" id="KW-0597">Phosphoprotein</keyword>
<dbReference type="InterPro" id="IPR009057">
    <property type="entry name" value="Homeodomain-like_sf"/>
</dbReference>
<dbReference type="CDD" id="cd00009">
    <property type="entry name" value="AAA"/>
    <property type="match status" value="1"/>
</dbReference>
<dbReference type="Proteomes" id="UP000008291">
    <property type="component" value="Chromosome"/>
</dbReference>
<gene>
    <name evidence="10" type="ordered locus">Tbd_0904</name>
</gene>
<dbReference type="Gene3D" id="1.10.10.60">
    <property type="entry name" value="Homeodomain-like"/>
    <property type="match status" value="1"/>
</dbReference>
<dbReference type="Pfam" id="PF25601">
    <property type="entry name" value="AAA_lid_14"/>
    <property type="match status" value="1"/>
</dbReference>
<dbReference type="SMART" id="SM00448">
    <property type="entry name" value="REC"/>
    <property type="match status" value="1"/>
</dbReference>
<dbReference type="SUPFAM" id="SSF52172">
    <property type="entry name" value="CheY-like"/>
    <property type="match status" value="1"/>
</dbReference>
<dbReference type="InterPro" id="IPR001789">
    <property type="entry name" value="Sig_transdc_resp-reg_receiver"/>
</dbReference>
<dbReference type="InterPro" id="IPR058031">
    <property type="entry name" value="AAA_lid_NorR"/>
</dbReference>
<dbReference type="SMART" id="SM00382">
    <property type="entry name" value="AAA"/>
    <property type="match status" value="1"/>
</dbReference>
<keyword evidence="4" id="KW-0902">Two-component regulatory system</keyword>
<evidence type="ECO:0000256" key="4">
    <source>
        <dbReference type="ARBA" id="ARBA00023012"/>
    </source>
</evidence>
<dbReference type="SUPFAM" id="SSF46689">
    <property type="entry name" value="Homeodomain-like"/>
    <property type="match status" value="1"/>
</dbReference>
<keyword evidence="6" id="KW-0804">Transcription</keyword>
<dbReference type="GO" id="GO:0043565">
    <property type="term" value="F:sequence-specific DNA binding"/>
    <property type="evidence" value="ECO:0007669"/>
    <property type="project" value="InterPro"/>
</dbReference>
<dbReference type="PANTHER" id="PTHR32071:SF57">
    <property type="entry name" value="C4-DICARBOXYLATE TRANSPORT TRANSCRIPTIONAL REGULATORY PROTEIN DCTD"/>
    <property type="match status" value="1"/>
</dbReference>
<dbReference type="FunFam" id="3.40.50.300:FF:000006">
    <property type="entry name" value="DNA-binding transcriptional regulator NtrC"/>
    <property type="match status" value="1"/>
</dbReference>
<dbReference type="EMBL" id="CP000116">
    <property type="protein sequence ID" value="AAZ96857.1"/>
    <property type="molecule type" value="Genomic_DNA"/>
</dbReference>
<dbReference type="Gene3D" id="3.40.50.300">
    <property type="entry name" value="P-loop containing nucleotide triphosphate hydrolases"/>
    <property type="match status" value="1"/>
</dbReference>
<dbReference type="PANTHER" id="PTHR32071">
    <property type="entry name" value="TRANSCRIPTIONAL REGULATORY PROTEIN"/>
    <property type="match status" value="1"/>
</dbReference>
<evidence type="ECO:0000256" key="5">
    <source>
        <dbReference type="ARBA" id="ARBA00023015"/>
    </source>
</evidence>
<dbReference type="PROSITE" id="PS00676">
    <property type="entry name" value="SIGMA54_INTERACT_2"/>
    <property type="match status" value="1"/>
</dbReference>
<dbReference type="OrthoDB" id="5288224at2"/>
<keyword evidence="2" id="KW-0547">Nucleotide-binding</keyword>
<dbReference type="FunFam" id="3.40.50.2300:FF:000018">
    <property type="entry name" value="DNA-binding transcriptional regulator NtrC"/>
    <property type="match status" value="1"/>
</dbReference>
<dbReference type="InterPro" id="IPR025943">
    <property type="entry name" value="Sigma_54_int_dom_ATP-bd_2"/>
</dbReference>
<dbReference type="Pfam" id="PF00072">
    <property type="entry name" value="Response_reg"/>
    <property type="match status" value="1"/>
</dbReference>
<evidence type="ECO:0000256" key="7">
    <source>
        <dbReference type="PROSITE-ProRule" id="PRU00169"/>
    </source>
</evidence>